<evidence type="ECO:0000256" key="1">
    <source>
        <dbReference type="ARBA" id="ARBA00008601"/>
    </source>
</evidence>
<proteinExistence type="inferred from homology"/>
<dbReference type="PROSITE" id="PS50056">
    <property type="entry name" value="TYR_PHOSPHATASE_2"/>
    <property type="match status" value="1"/>
</dbReference>
<dbReference type="InterPro" id="IPR029021">
    <property type="entry name" value="Prot-tyrosine_phosphatase-like"/>
</dbReference>
<evidence type="ECO:0000259" key="6">
    <source>
        <dbReference type="PROSITE" id="PS50054"/>
    </source>
</evidence>
<organism evidence="8 9">
    <name type="scientific">Phaeomoniella chlamydospora</name>
    <name type="common">Phaeoacremonium chlamydosporum</name>
    <dbReference type="NCBI Taxonomy" id="158046"/>
    <lineage>
        <taxon>Eukaryota</taxon>
        <taxon>Fungi</taxon>
        <taxon>Dikarya</taxon>
        <taxon>Ascomycota</taxon>
        <taxon>Pezizomycotina</taxon>
        <taxon>Eurotiomycetes</taxon>
        <taxon>Chaetothyriomycetidae</taxon>
        <taxon>Phaeomoniellales</taxon>
        <taxon>Phaeomoniellaceae</taxon>
        <taxon>Phaeomoniella</taxon>
    </lineage>
</organism>
<dbReference type="InterPro" id="IPR000387">
    <property type="entry name" value="Tyr_Pase_dom"/>
</dbReference>
<protein>
    <recommendedName>
        <fullName evidence="2">protein-tyrosine-phosphatase</fullName>
        <ecNumber evidence="2">3.1.3.48</ecNumber>
    </recommendedName>
</protein>
<feature type="region of interest" description="Disordered" evidence="5">
    <location>
        <begin position="328"/>
        <end position="363"/>
    </location>
</feature>
<dbReference type="GO" id="GO:0043409">
    <property type="term" value="P:negative regulation of MAPK cascade"/>
    <property type="evidence" value="ECO:0007669"/>
    <property type="project" value="TreeGrafter"/>
</dbReference>
<evidence type="ECO:0000313" key="8">
    <source>
        <dbReference type="EMBL" id="KKY24782.1"/>
    </source>
</evidence>
<dbReference type="GO" id="GO:0005634">
    <property type="term" value="C:nucleus"/>
    <property type="evidence" value="ECO:0007669"/>
    <property type="project" value="TreeGrafter"/>
</dbReference>
<dbReference type="PROSITE" id="PS00383">
    <property type="entry name" value="TYR_PHOSPHATASE_1"/>
    <property type="match status" value="1"/>
</dbReference>
<keyword evidence="4" id="KW-0904">Protein phosphatase</keyword>
<evidence type="ECO:0000256" key="3">
    <source>
        <dbReference type="ARBA" id="ARBA00022801"/>
    </source>
</evidence>
<reference evidence="8 9" key="2">
    <citation type="submission" date="2015-05" db="EMBL/GenBank/DDBJ databases">
        <authorList>
            <person name="Morales-Cruz A."/>
            <person name="Amrine K.C."/>
            <person name="Cantu D."/>
        </authorList>
    </citation>
    <scope>NUCLEOTIDE SEQUENCE [LARGE SCALE GENOMIC DNA]</scope>
    <source>
        <strain evidence="8">UCRPC4</strain>
    </source>
</reference>
<feature type="region of interest" description="Disordered" evidence="5">
    <location>
        <begin position="1"/>
        <end position="54"/>
    </location>
</feature>
<dbReference type="PANTHER" id="PTHR10159">
    <property type="entry name" value="DUAL SPECIFICITY PROTEIN PHOSPHATASE"/>
    <property type="match status" value="1"/>
</dbReference>
<dbReference type="SUPFAM" id="SSF52799">
    <property type="entry name" value="(Phosphotyrosine protein) phosphatases II"/>
    <property type="match status" value="1"/>
</dbReference>
<dbReference type="EC" id="3.1.3.48" evidence="2"/>
<feature type="domain" description="Tyrosine-protein phosphatase" evidence="6">
    <location>
        <begin position="55"/>
        <end position="249"/>
    </location>
</feature>
<dbReference type="Gene3D" id="3.90.190.10">
    <property type="entry name" value="Protein tyrosine phosphatase superfamily"/>
    <property type="match status" value="1"/>
</dbReference>
<sequence length="484" mass="53724">MQFPKPQFARLASQPGSERSSFSNQSSIGRNIDETREVDDNLKSQETTERGYTSGPVRIYDSGLYLYLEPTEDEATKFDVVINVAKEVKNPFSADSAKSKPSVMSIWRRGEQASKRLSTSEPQTALSEKSFKSAFEWPAFEKSTASTSLQASGPEYIHVPWDHNSEILDDLEPLCELIDSRINAGKSVLVHCQLGVSRSASLVIAYGLYKRYQSDFHSMYTVVKERSQWVGPNMSLIYQLMDFRARMTKQTTGLPSDHGIATEIPKTTESEKTPKAIGQTAPTTPPPVPSASRMVSAGTQTEFEPFYSMSAPGPKSNMQWTMTSQLDGQGNKQVPVLPNSDKVSAPKERNDKASKQATPRPLPFREKLLTRLPDDAQLHGQNQSQAPVPKLNTKTFIRPTHIDLGMQDVPQTPSLFSPRAAEFMAPFPRSIAGDLAFTIKTEKTPMSGLWSKHTREELTPPADPRSPHQPGHGNEIVRSIDDLI</sequence>
<dbReference type="GO" id="GO:0008330">
    <property type="term" value="F:protein tyrosine/threonine phosphatase activity"/>
    <property type="evidence" value="ECO:0007669"/>
    <property type="project" value="TreeGrafter"/>
</dbReference>
<accession>A0A0G2EPS0</accession>
<dbReference type="Pfam" id="PF00782">
    <property type="entry name" value="DSPc"/>
    <property type="match status" value="1"/>
</dbReference>
<name>A0A0G2EPS0_PHACM</name>
<evidence type="ECO:0000259" key="7">
    <source>
        <dbReference type="PROSITE" id="PS50056"/>
    </source>
</evidence>
<feature type="compositionally biased region" description="Polar residues" evidence="5">
    <location>
        <begin position="14"/>
        <end position="29"/>
    </location>
</feature>
<feature type="domain" description="Tyrosine specific protein phosphatases" evidence="7">
    <location>
        <begin position="165"/>
        <end position="226"/>
    </location>
</feature>
<dbReference type="GO" id="GO:0033550">
    <property type="term" value="F:MAP kinase tyrosine phosphatase activity"/>
    <property type="evidence" value="ECO:0007669"/>
    <property type="project" value="TreeGrafter"/>
</dbReference>
<dbReference type="SMART" id="SM00195">
    <property type="entry name" value="DSPc"/>
    <property type="match status" value="1"/>
</dbReference>
<dbReference type="GO" id="GO:0005829">
    <property type="term" value="C:cytosol"/>
    <property type="evidence" value="ECO:0007669"/>
    <property type="project" value="TreeGrafter"/>
</dbReference>
<dbReference type="PROSITE" id="PS50054">
    <property type="entry name" value="TYR_PHOSPHATASE_DUAL"/>
    <property type="match status" value="1"/>
</dbReference>
<dbReference type="OrthoDB" id="426001at2759"/>
<dbReference type="InterPro" id="IPR000340">
    <property type="entry name" value="Dual-sp_phosphatase_cat-dom"/>
</dbReference>
<comment type="caution">
    <text evidence="8">The sequence shown here is derived from an EMBL/GenBank/DDBJ whole genome shotgun (WGS) entry which is preliminary data.</text>
</comment>
<keyword evidence="9" id="KW-1185">Reference proteome</keyword>
<dbReference type="EMBL" id="LCWF01000056">
    <property type="protein sequence ID" value="KKY24782.1"/>
    <property type="molecule type" value="Genomic_DNA"/>
</dbReference>
<feature type="region of interest" description="Disordered" evidence="5">
    <location>
        <begin position="452"/>
        <end position="484"/>
    </location>
</feature>
<dbReference type="PANTHER" id="PTHR10159:SF519">
    <property type="entry name" value="DUAL SPECIFICITY PROTEIN PHOSPHATASE MPK3"/>
    <property type="match status" value="1"/>
</dbReference>
<evidence type="ECO:0000256" key="5">
    <source>
        <dbReference type="SAM" id="MobiDB-lite"/>
    </source>
</evidence>
<dbReference type="InterPro" id="IPR020422">
    <property type="entry name" value="TYR_PHOSPHATASE_DUAL_dom"/>
</dbReference>
<keyword evidence="3" id="KW-0378">Hydrolase</keyword>
<comment type="similarity">
    <text evidence="1">Belongs to the protein-tyrosine phosphatase family. Non-receptor class dual specificity subfamily.</text>
</comment>
<reference evidence="8 9" key="1">
    <citation type="submission" date="2015-05" db="EMBL/GenBank/DDBJ databases">
        <title>Distinctive expansion of gene families associated with plant cell wall degradation and secondary metabolism in the genomes of grapevine trunk pathogens.</title>
        <authorList>
            <person name="Lawrence D.P."/>
            <person name="Travadon R."/>
            <person name="Rolshausen P.E."/>
            <person name="Baumgartner K."/>
        </authorList>
    </citation>
    <scope>NUCLEOTIDE SEQUENCE [LARGE SCALE GENOMIC DNA]</scope>
    <source>
        <strain evidence="8">UCRPC4</strain>
    </source>
</reference>
<feature type="compositionally biased region" description="Basic and acidic residues" evidence="5">
    <location>
        <begin position="31"/>
        <end position="49"/>
    </location>
</feature>
<dbReference type="GO" id="GO:0017017">
    <property type="term" value="F:MAP kinase tyrosine/serine/threonine phosphatase activity"/>
    <property type="evidence" value="ECO:0007669"/>
    <property type="project" value="TreeGrafter"/>
</dbReference>
<feature type="compositionally biased region" description="Basic and acidic residues" evidence="5">
    <location>
        <begin position="344"/>
        <end position="354"/>
    </location>
</feature>
<evidence type="ECO:0000313" key="9">
    <source>
        <dbReference type="Proteomes" id="UP000053317"/>
    </source>
</evidence>
<dbReference type="CDD" id="cd14521">
    <property type="entry name" value="DSP_fungal_SDP1-like"/>
    <property type="match status" value="1"/>
</dbReference>
<dbReference type="AlphaFoldDB" id="A0A0G2EPS0"/>
<dbReference type="InterPro" id="IPR016130">
    <property type="entry name" value="Tyr_Pase_AS"/>
</dbReference>
<evidence type="ECO:0000256" key="4">
    <source>
        <dbReference type="ARBA" id="ARBA00022912"/>
    </source>
</evidence>
<dbReference type="Proteomes" id="UP000053317">
    <property type="component" value="Unassembled WGS sequence"/>
</dbReference>
<gene>
    <name evidence="8" type="ORF">UCRPC4_g02312</name>
</gene>
<feature type="region of interest" description="Disordered" evidence="5">
    <location>
        <begin position="251"/>
        <end position="293"/>
    </location>
</feature>
<evidence type="ECO:0000256" key="2">
    <source>
        <dbReference type="ARBA" id="ARBA00013064"/>
    </source>
</evidence>